<protein>
    <submittedName>
        <fullName evidence="3">Uncharacterized protein</fullName>
    </submittedName>
</protein>
<feature type="compositionally biased region" description="Basic residues" evidence="1">
    <location>
        <begin position="51"/>
        <end position="66"/>
    </location>
</feature>
<keyword evidence="4" id="KW-1185">Reference proteome</keyword>
<feature type="compositionally biased region" description="Low complexity" evidence="1">
    <location>
        <begin position="76"/>
        <end position="86"/>
    </location>
</feature>
<feature type="compositionally biased region" description="Pro residues" evidence="1">
    <location>
        <begin position="240"/>
        <end position="250"/>
    </location>
</feature>
<evidence type="ECO:0000256" key="2">
    <source>
        <dbReference type="SAM" id="Phobius"/>
    </source>
</evidence>
<feature type="region of interest" description="Disordered" evidence="1">
    <location>
        <begin position="216"/>
        <end position="376"/>
    </location>
</feature>
<dbReference type="Proteomes" id="UP001219525">
    <property type="component" value="Unassembled WGS sequence"/>
</dbReference>
<keyword evidence="2" id="KW-0812">Transmembrane</keyword>
<dbReference type="EMBL" id="JARJCW010000059">
    <property type="protein sequence ID" value="KAJ7201429.1"/>
    <property type="molecule type" value="Genomic_DNA"/>
</dbReference>
<organism evidence="3 4">
    <name type="scientific">Mycena pura</name>
    <dbReference type="NCBI Taxonomy" id="153505"/>
    <lineage>
        <taxon>Eukaryota</taxon>
        <taxon>Fungi</taxon>
        <taxon>Dikarya</taxon>
        <taxon>Basidiomycota</taxon>
        <taxon>Agaricomycotina</taxon>
        <taxon>Agaricomycetes</taxon>
        <taxon>Agaricomycetidae</taxon>
        <taxon>Agaricales</taxon>
        <taxon>Marasmiineae</taxon>
        <taxon>Mycenaceae</taxon>
        <taxon>Mycena</taxon>
    </lineage>
</organism>
<sequence>MEVRCRRTLLTFAGLLFASIGFTLSVLSTLFRLLLPRYPTRGAAASATIRRPVKRRRVHPKRRRRGATPLTRTHLSISSKGSTLSSQASCVPSSRRHSNTSELTARGRSAERTIRVASVHSWAGSEDTPDFQETVQDPHRRRRSESTPPSPSPWAFSLETAAEVARAGGPVRAAEVHTWEGSASTRTLDPSPAPSMDSSLVSIDVHHATKGTGFSFLHRKKLHKAPSAPSGFRSSTKKSNPPPPVPPLPPQKKLHKAPSVPGGFFSSTKKSYPLSLVPPLPPDIQKHKSYHFTPLLRRRRTTHETDAMRRWSGTSMSSSTEEDNDYGASSPDDLHPSPDGSGRLSQDTVRSSNESHGRLPVPKRSQTLRTQPYEAPYFFPVPGSVAAEEYMLSRPRPLRSGPGTLPEWPRTG</sequence>
<evidence type="ECO:0000313" key="3">
    <source>
        <dbReference type="EMBL" id="KAJ7201429.1"/>
    </source>
</evidence>
<accession>A0AAD6V3Q7</accession>
<gene>
    <name evidence="3" type="ORF">GGX14DRAFT_465418</name>
</gene>
<feature type="region of interest" description="Disordered" evidence="1">
    <location>
        <begin position="44"/>
        <end position="155"/>
    </location>
</feature>
<feature type="transmembrane region" description="Helical" evidence="2">
    <location>
        <begin position="12"/>
        <end position="35"/>
    </location>
</feature>
<feature type="region of interest" description="Disordered" evidence="1">
    <location>
        <begin position="175"/>
        <end position="196"/>
    </location>
</feature>
<keyword evidence="2" id="KW-0472">Membrane</keyword>
<evidence type="ECO:0000313" key="4">
    <source>
        <dbReference type="Proteomes" id="UP001219525"/>
    </source>
</evidence>
<evidence type="ECO:0000256" key="1">
    <source>
        <dbReference type="SAM" id="MobiDB-lite"/>
    </source>
</evidence>
<keyword evidence="2" id="KW-1133">Transmembrane helix</keyword>
<feature type="non-terminal residue" evidence="3">
    <location>
        <position position="1"/>
    </location>
</feature>
<feature type="region of interest" description="Disordered" evidence="1">
    <location>
        <begin position="393"/>
        <end position="412"/>
    </location>
</feature>
<dbReference type="AlphaFoldDB" id="A0AAD6V3Q7"/>
<comment type="caution">
    <text evidence="3">The sequence shown here is derived from an EMBL/GenBank/DDBJ whole genome shotgun (WGS) entry which is preliminary data.</text>
</comment>
<name>A0AAD6V3Q7_9AGAR</name>
<reference evidence="3" key="1">
    <citation type="submission" date="2023-03" db="EMBL/GenBank/DDBJ databases">
        <title>Massive genome expansion in bonnet fungi (Mycena s.s.) driven by repeated elements and novel gene families across ecological guilds.</title>
        <authorList>
            <consortium name="Lawrence Berkeley National Laboratory"/>
            <person name="Harder C.B."/>
            <person name="Miyauchi S."/>
            <person name="Viragh M."/>
            <person name="Kuo A."/>
            <person name="Thoen E."/>
            <person name="Andreopoulos B."/>
            <person name="Lu D."/>
            <person name="Skrede I."/>
            <person name="Drula E."/>
            <person name="Henrissat B."/>
            <person name="Morin E."/>
            <person name="Kohler A."/>
            <person name="Barry K."/>
            <person name="LaButti K."/>
            <person name="Morin E."/>
            <person name="Salamov A."/>
            <person name="Lipzen A."/>
            <person name="Mereny Z."/>
            <person name="Hegedus B."/>
            <person name="Baldrian P."/>
            <person name="Stursova M."/>
            <person name="Weitz H."/>
            <person name="Taylor A."/>
            <person name="Grigoriev I.V."/>
            <person name="Nagy L.G."/>
            <person name="Martin F."/>
            <person name="Kauserud H."/>
        </authorList>
    </citation>
    <scope>NUCLEOTIDE SEQUENCE</scope>
    <source>
        <strain evidence="3">9144</strain>
    </source>
</reference>
<feature type="compositionally biased region" description="Polar residues" evidence="1">
    <location>
        <begin position="343"/>
        <end position="354"/>
    </location>
</feature>
<proteinExistence type="predicted"/>